<organism evidence="2 3">
    <name type="scientific">Lentzea xinjiangensis</name>
    <dbReference type="NCBI Taxonomy" id="402600"/>
    <lineage>
        <taxon>Bacteria</taxon>
        <taxon>Bacillati</taxon>
        <taxon>Actinomycetota</taxon>
        <taxon>Actinomycetes</taxon>
        <taxon>Pseudonocardiales</taxon>
        <taxon>Pseudonocardiaceae</taxon>
        <taxon>Lentzea</taxon>
    </lineage>
</organism>
<evidence type="ECO:0000313" key="2">
    <source>
        <dbReference type="EMBL" id="SER95316.1"/>
    </source>
</evidence>
<proteinExistence type="predicted"/>
<dbReference type="EMBL" id="FOFR01000018">
    <property type="protein sequence ID" value="SER95316.1"/>
    <property type="molecule type" value="Genomic_DNA"/>
</dbReference>
<feature type="region of interest" description="Disordered" evidence="1">
    <location>
        <begin position="38"/>
        <end position="61"/>
    </location>
</feature>
<protein>
    <submittedName>
        <fullName evidence="2">Uncharacterized protein</fullName>
    </submittedName>
</protein>
<evidence type="ECO:0000256" key="1">
    <source>
        <dbReference type="SAM" id="MobiDB-lite"/>
    </source>
</evidence>
<dbReference type="AlphaFoldDB" id="A0A1H9TDY3"/>
<name>A0A1H9TDY3_9PSEU</name>
<accession>A0A1H9TDY3</accession>
<dbReference type="Proteomes" id="UP000199352">
    <property type="component" value="Unassembled WGS sequence"/>
</dbReference>
<dbReference type="STRING" id="402600.SAMN05216188_11857"/>
<dbReference type="RefSeq" id="WP_089957357.1">
    <property type="nucleotide sequence ID" value="NZ_FOFR01000018.1"/>
</dbReference>
<evidence type="ECO:0000313" key="3">
    <source>
        <dbReference type="Proteomes" id="UP000199352"/>
    </source>
</evidence>
<feature type="compositionally biased region" description="Basic and acidic residues" evidence="1">
    <location>
        <begin position="38"/>
        <end position="51"/>
    </location>
</feature>
<sequence>MPTFERFSGAHRAALVRTHDKAEIAKYRRLAEDGTDGWREVKESKPAKAETPKAQPLTDAEKKAAVDAKLLANAGAEHDPAEIRAKLAELAAK</sequence>
<keyword evidence="3" id="KW-1185">Reference proteome</keyword>
<reference evidence="3" key="1">
    <citation type="submission" date="2016-10" db="EMBL/GenBank/DDBJ databases">
        <authorList>
            <person name="Varghese N."/>
            <person name="Submissions S."/>
        </authorList>
    </citation>
    <scope>NUCLEOTIDE SEQUENCE [LARGE SCALE GENOMIC DNA]</scope>
    <source>
        <strain evidence="3">CGMCC 4.3525</strain>
    </source>
</reference>
<gene>
    <name evidence="2" type="ORF">SAMN05216188_11857</name>
</gene>